<protein>
    <submittedName>
        <fullName evidence="4">C2H2-type domain-containing protein</fullName>
    </submittedName>
</protein>
<dbReference type="AlphaFoldDB" id="A0A915DEW8"/>
<dbReference type="WBParaSite" id="jg18708">
    <property type="protein sequence ID" value="jg18708"/>
    <property type="gene ID" value="jg18708"/>
</dbReference>
<dbReference type="InterPro" id="IPR013087">
    <property type="entry name" value="Znf_C2H2_type"/>
</dbReference>
<evidence type="ECO:0000259" key="2">
    <source>
        <dbReference type="PROSITE" id="PS00028"/>
    </source>
</evidence>
<evidence type="ECO:0000313" key="4">
    <source>
        <dbReference type="WBParaSite" id="jg18708"/>
    </source>
</evidence>
<dbReference type="GO" id="GO:0003676">
    <property type="term" value="F:nucleic acid binding"/>
    <property type="evidence" value="ECO:0007669"/>
    <property type="project" value="InterPro"/>
</dbReference>
<dbReference type="InterPro" id="IPR052797">
    <property type="entry name" value="RegFact_GeneExpr_CellDeath"/>
</dbReference>
<dbReference type="InterPro" id="IPR036397">
    <property type="entry name" value="RNaseH_sf"/>
</dbReference>
<sequence>MSAKQISSGTSSGKRIVSGANRFAVTEEDIFVNIVDEEEDDMNQQANTSTAISSPRTRRINAGSSGMEHHQMLMQSDFEGGLIDPVDQIGMEMEGYGEDEEFYVDEEEGAYIPAGNMAEFEMIEDSFHVYDQLPSNLIICDLCESRPVFANRDQFNTHRYQRHGSIVSVCACPDFECDQVFASIGTIKRHLAVDHNLPLETHFKKFDGITEFSEWIVYVQYATDTRFVMHNRQQPKRRQLLFCVFSDHRKSNSRRTGMLKSKGCCPAHVNYTINPDGTVEVIYQMYHHGHDPKAVDVEAIKPWSLAKANRENRCKVLFPSKPLIMGCRPMQYVQIDIIEMPETKYRHGTKYSNALVVTDMFSKFMFGRSLIDGDENDQEHVVCRLLIEIFSAFGLPEGYSAVFGKDTIDRCICQVSENFRTEIQSVTSSTPCYAALRRNIELKAESDLKDKLRWPESLPATILTTTKPHMPYSNFVSLHLR</sequence>
<dbReference type="InterPro" id="IPR012337">
    <property type="entry name" value="RNaseH-like_sf"/>
</dbReference>
<evidence type="ECO:0000313" key="3">
    <source>
        <dbReference type="Proteomes" id="UP000887574"/>
    </source>
</evidence>
<feature type="region of interest" description="Disordered" evidence="1">
    <location>
        <begin position="41"/>
        <end position="62"/>
    </location>
</feature>
<dbReference type="PANTHER" id="PTHR33936">
    <property type="entry name" value="PROTEIN CBG17840"/>
    <property type="match status" value="1"/>
</dbReference>
<dbReference type="PROSITE" id="PS00028">
    <property type="entry name" value="ZINC_FINGER_C2H2_1"/>
    <property type="match status" value="1"/>
</dbReference>
<feature type="domain" description="C2H2-type" evidence="2">
    <location>
        <begin position="172"/>
        <end position="195"/>
    </location>
</feature>
<dbReference type="Gene3D" id="3.30.420.10">
    <property type="entry name" value="Ribonuclease H-like superfamily/Ribonuclease H"/>
    <property type="match status" value="1"/>
</dbReference>
<organism evidence="3 4">
    <name type="scientific">Ditylenchus dipsaci</name>
    <dbReference type="NCBI Taxonomy" id="166011"/>
    <lineage>
        <taxon>Eukaryota</taxon>
        <taxon>Metazoa</taxon>
        <taxon>Ecdysozoa</taxon>
        <taxon>Nematoda</taxon>
        <taxon>Chromadorea</taxon>
        <taxon>Rhabditida</taxon>
        <taxon>Tylenchina</taxon>
        <taxon>Tylenchomorpha</taxon>
        <taxon>Sphaerularioidea</taxon>
        <taxon>Anguinidae</taxon>
        <taxon>Anguininae</taxon>
        <taxon>Ditylenchus</taxon>
    </lineage>
</organism>
<reference evidence="4" key="1">
    <citation type="submission" date="2022-11" db="UniProtKB">
        <authorList>
            <consortium name="WormBaseParasite"/>
        </authorList>
    </citation>
    <scope>IDENTIFICATION</scope>
</reference>
<accession>A0A915DEW8</accession>
<evidence type="ECO:0000256" key="1">
    <source>
        <dbReference type="SAM" id="MobiDB-lite"/>
    </source>
</evidence>
<dbReference type="SMART" id="SM00355">
    <property type="entry name" value="ZnF_C2H2"/>
    <property type="match status" value="2"/>
</dbReference>
<dbReference type="PANTHER" id="PTHR33936:SF9">
    <property type="entry name" value="C2H2-TYPE DOMAIN-CONTAINING PROTEIN"/>
    <property type="match status" value="1"/>
</dbReference>
<dbReference type="Proteomes" id="UP000887574">
    <property type="component" value="Unplaced"/>
</dbReference>
<name>A0A915DEW8_9BILA</name>
<feature type="compositionally biased region" description="Polar residues" evidence="1">
    <location>
        <begin position="43"/>
        <end position="55"/>
    </location>
</feature>
<dbReference type="SUPFAM" id="SSF53098">
    <property type="entry name" value="Ribonuclease H-like"/>
    <property type="match status" value="1"/>
</dbReference>
<keyword evidence="3" id="KW-1185">Reference proteome</keyword>
<proteinExistence type="predicted"/>